<accession>A0A221WB64</accession>
<feature type="compositionally biased region" description="Pro residues" evidence="1">
    <location>
        <begin position="489"/>
        <end position="502"/>
    </location>
</feature>
<evidence type="ECO:0000256" key="1">
    <source>
        <dbReference type="SAM" id="MobiDB-lite"/>
    </source>
</evidence>
<feature type="compositionally biased region" description="Low complexity" evidence="1">
    <location>
        <begin position="150"/>
        <end position="166"/>
    </location>
</feature>
<feature type="region of interest" description="Disordered" evidence="1">
    <location>
        <begin position="483"/>
        <end position="639"/>
    </location>
</feature>
<feature type="compositionally biased region" description="Low complexity" evidence="1">
    <location>
        <begin position="94"/>
        <end position="110"/>
    </location>
</feature>
<feature type="compositionally biased region" description="Low complexity" evidence="1">
    <location>
        <begin position="339"/>
        <end position="376"/>
    </location>
</feature>
<feature type="compositionally biased region" description="Low complexity" evidence="1">
    <location>
        <begin position="546"/>
        <end position="576"/>
    </location>
</feature>
<reference evidence="2 3" key="1">
    <citation type="submission" date="2017-07" db="EMBL/GenBank/DDBJ databases">
        <title>Complete genome sequence of Actinoalloteichus hoggarensis DSM 45943, type strain of Actinoalloteichus hoggarensis.</title>
        <authorList>
            <person name="Ruckert C."/>
            <person name="Nouioui I."/>
            <person name="Willmese J."/>
            <person name="van Wezel G."/>
            <person name="Klenk H.-P."/>
            <person name="Kalinowski J."/>
            <person name="Zotchev S.B."/>
        </authorList>
    </citation>
    <scope>NUCLEOTIDE SEQUENCE [LARGE SCALE GENOMIC DNA]</scope>
    <source>
        <strain evidence="2 3">DSM 45943</strain>
    </source>
</reference>
<feature type="region of interest" description="Disordered" evidence="1">
    <location>
        <begin position="322"/>
        <end position="399"/>
    </location>
</feature>
<keyword evidence="3" id="KW-1185">Reference proteome</keyword>
<proteinExistence type="predicted"/>
<dbReference type="Proteomes" id="UP000204221">
    <property type="component" value="Chromosome"/>
</dbReference>
<protein>
    <submittedName>
        <fullName evidence="2">Uncharacterized protein</fullName>
    </submittedName>
</protein>
<sequence>MLRTATEHGDRLRLRRIGVRLAVVAGIVAAGWLVLSASAGTAEAVELTGDPSRSASRTVMPGATVSAASLRADSSGSTASSDNAGPDNAGASTRARGPAPAAVPGEPHPATSGGIDNDQPTTAPGMPPSDTRGIAPEESSAVPVPPTCEASAANSAAHHDVSAASAQGTTSNSGVLLAAAPPTGVVGAGADAVGTASAGTNSVEARPSLSETFDSGGTDATAEDSTGEDSTSADPAGEKPAGVTPRPTNPADTAQAGPNSTHPAPAHSIPATGALPSEPAAITDSATVFGAEPGHAPSPVAAGLGTAVAPGHSAAVLDAPMPATTSSEADSPTRHPAEEAQPGEATAPGAAASWAAFAPSPAGASSRPVSSRPAVSGQAVSGERPADTDPASNSLKTHVDRVPTLSGSLSGAGLGDQAITVLDDVVTPLRAGLAAGPVIKISSSRPGILVDLAELPAVLPAESQASVLLPESVDISVLFLPTTLSASSPVPPPSDGPRPPGPALEDDAQNGPPERSGDCDGSASTAPAEGGPAGLDSSVIGGSEQAVTSVPPASVPSSVDAPAASEKESPASPGSEQFAGNPAMPSSASVGMDHGPQRGLHGVLTCQANLPEPTLSAVPEDDFGGPTGDLSRRPAPTPD</sequence>
<feature type="compositionally biased region" description="Polar residues" evidence="1">
    <location>
        <begin position="72"/>
        <end position="83"/>
    </location>
</feature>
<dbReference type="KEGG" id="ahg:AHOG_26505"/>
<feature type="compositionally biased region" description="Polar residues" evidence="1">
    <location>
        <begin position="250"/>
        <end position="262"/>
    </location>
</feature>
<evidence type="ECO:0000313" key="2">
    <source>
        <dbReference type="EMBL" id="ASO22903.1"/>
    </source>
</evidence>
<feature type="region of interest" description="Disordered" evidence="1">
    <location>
        <begin position="68"/>
        <end position="169"/>
    </location>
</feature>
<gene>
    <name evidence="2" type="ORF">AHOG_26505</name>
</gene>
<dbReference type="EMBL" id="CP022521">
    <property type="protein sequence ID" value="ASO22903.1"/>
    <property type="molecule type" value="Genomic_DNA"/>
</dbReference>
<feature type="region of interest" description="Disordered" evidence="1">
    <location>
        <begin position="198"/>
        <end position="283"/>
    </location>
</feature>
<name>A0A221WB64_9PSEU</name>
<organism evidence="2 3">
    <name type="scientific">Actinoalloteichus hoggarensis</name>
    <dbReference type="NCBI Taxonomy" id="1470176"/>
    <lineage>
        <taxon>Bacteria</taxon>
        <taxon>Bacillati</taxon>
        <taxon>Actinomycetota</taxon>
        <taxon>Actinomycetes</taxon>
        <taxon>Pseudonocardiales</taxon>
        <taxon>Pseudonocardiaceae</taxon>
        <taxon>Actinoalloteichus</taxon>
    </lineage>
</organism>
<dbReference type="OrthoDB" id="10020333at2"/>
<evidence type="ECO:0000313" key="3">
    <source>
        <dbReference type="Proteomes" id="UP000204221"/>
    </source>
</evidence>
<dbReference type="AlphaFoldDB" id="A0A221WB64"/>
<dbReference type="RefSeq" id="WP_157737058.1">
    <property type="nucleotide sequence ID" value="NZ_CP022521.1"/>
</dbReference>